<dbReference type="PROSITE" id="PS50043">
    <property type="entry name" value="HTH_LUXR_2"/>
    <property type="match status" value="1"/>
</dbReference>
<keyword evidence="3" id="KW-0238">DNA-binding</keyword>
<dbReference type="RefSeq" id="WP_425568639.1">
    <property type="nucleotide sequence ID" value="NZ_BAAAZP010000090.1"/>
</dbReference>
<dbReference type="Pfam" id="PF00072">
    <property type="entry name" value="Response_reg"/>
    <property type="match status" value="1"/>
</dbReference>
<evidence type="ECO:0000313" key="9">
    <source>
        <dbReference type="EMBL" id="GAA3679204.1"/>
    </source>
</evidence>
<evidence type="ECO:0000259" key="7">
    <source>
        <dbReference type="PROSITE" id="PS50043"/>
    </source>
</evidence>
<keyword evidence="1 5" id="KW-0597">Phosphoprotein</keyword>
<dbReference type="Proteomes" id="UP001500902">
    <property type="component" value="Unassembled WGS sequence"/>
</dbReference>
<evidence type="ECO:0000256" key="2">
    <source>
        <dbReference type="ARBA" id="ARBA00023015"/>
    </source>
</evidence>
<evidence type="ECO:0000256" key="1">
    <source>
        <dbReference type="ARBA" id="ARBA00022553"/>
    </source>
</evidence>
<dbReference type="CDD" id="cd06170">
    <property type="entry name" value="LuxR_C_like"/>
    <property type="match status" value="1"/>
</dbReference>
<sequence length="232" mass="24715">MSLRVLIADDHPIVRDGLRTALGGEPSIEPSIEPGAEPSIEPSIEPGGEPGGEPRIEVVGEAGDGEEAVRLAAELSPDVVLMDLRMPGLDGVSAIRRLRGTGPRVLVLTTFDTDVLPALEAGASGYLLKDASPEELVRAVRATHRGETVLAPAVAGRLAEHLRRPSRGRLSKRELEVLRLVAEGATNKEAAARLFISEASVKTHLLHIYAKLDVRDRAAAVGEAYRRGLLTD</sequence>
<name>A0ABP7C6W1_9ACTN</name>
<keyword evidence="2" id="KW-0805">Transcription regulation</keyword>
<proteinExistence type="predicted"/>
<dbReference type="SUPFAM" id="SSF46894">
    <property type="entry name" value="C-terminal effector domain of the bipartite response regulators"/>
    <property type="match status" value="1"/>
</dbReference>
<dbReference type="PANTHER" id="PTHR43214">
    <property type="entry name" value="TWO-COMPONENT RESPONSE REGULATOR"/>
    <property type="match status" value="1"/>
</dbReference>
<comment type="caution">
    <text evidence="9">The sequence shown here is derived from an EMBL/GenBank/DDBJ whole genome shotgun (WGS) entry which is preliminary data.</text>
</comment>
<dbReference type="InterPro" id="IPR011006">
    <property type="entry name" value="CheY-like_superfamily"/>
</dbReference>
<reference evidence="10" key="1">
    <citation type="journal article" date="2019" name="Int. J. Syst. Evol. Microbiol.">
        <title>The Global Catalogue of Microorganisms (GCM) 10K type strain sequencing project: providing services to taxonomists for standard genome sequencing and annotation.</title>
        <authorList>
            <consortium name="The Broad Institute Genomics Platform"/>
            <consortium name="The Broad Institute Genome Sequencing Center for Infectious Disease"/>
            <person name="Wu L."/>
            <person name="Ma J."/>
        </authorList>
    </citation>
    <scope>NUCLEOTIDE SEQUENCE [LARGE SCALE GENOMIC DNA]</scope>
    <source>
        <strain evidence="10">JCM 16904</strain>
    </source>
</reference>
<evidence type="ECO:0000256" key="5">
    <source>
        <dbReference type="PROSITE-ProRule" id="PRU00169"/>
    </source>
</evidence>
<organism evidence="9 10">
    <name type="scientific">Nonomuraea antimicrobica</name>
    <dbReference type="NCBI Taxonomy" id="561173"/>
    <lineage>
        <taxon>Bacteria</taxon>
        <taxon>Bacillati</taxon>
        <taxon>Actinomycetota</taxon>
        <taxon>Actinomycetes</taxon>
        <taxon>Streptosporangiales</taxon>
        <taxon>Streptosporangiaceae</taxon>
        <taxon>Nonomuraea</taxon>
    </lineage>
</organism>
<dbReference type="Gene3D" id="3.40.50.2300">
    <property type="match status" value="1"/>
</dbReference>
<dbReference type="SMART" id="SM00448">
    <property type="entry name" value="REC"/>
    <property type="match status" value="1"/>
</dbReference>
<evidence type="ECO:0000259" key="8">
    <source>
        <dbReference type="PROSITE" id="PS50110"/>
    </source>
</evidence>
<feature type="region of interest" description="Disordered" evidence="6">
    <location>
        <begin position="20"/>
        <end position="55"/>
    </location>
</feature>
<evidence type="ECO:0000313" key="10">
    <source>
        <dbReference type="Proteomes" id="UP001500902"/>
    </source>
</evidence>
<dbReference type="InterPro" id="IPR039420">
    <property type="entry name" value="WalR-like"/>
</dbReference>
<dbReference type="InterPro" id="IPR058245">
    <property type="entry name" value="NreC/VraR/RcsB-like_REC"/>
</dbReference>
<keyword evidence="4" id="KW-0804">Transcription</keyword>
<accession>A0ABP7C6W1</accession>
<feature type="domain" description="HTH luxR-type" evidence="7">
    <location>
        <begin position="163"/>
        <end position="228"/>
    </location>
</feature>
<evidence type="ECO:0000256" key="6">
    <source>
        <dbReference type="SAM" id="MobiDB-lite"/>
    </source>
</evidence>
<dbReference type="InterPro" id="IPR001789">
    <property type="entry name" value="Sig_transdc_resp-reg_receiver"/>
</dbReference>
<dbReference type="PANTHER" id="PTHR43214:SF24">
    <property type="entry name" value="TRANSCRIPTIONAL REGULATORY PROTEIN NARL-RELATED"/>
    <property type="match status" value="1"/>
</dbReference>
<feature type="modified residue" description="4-aspartylphosphate" evidence="5">
    <location>
        <position position="83"/>
    </location>
</feature>
<feature type="compositionally biased region" description="Low complexity" evidence="6">
    <location>
        <begin position="23"/>
        <end position="47"/>
    </location>
</feature>
<dbReference type="Pfam" id="PF00196">
    <property type="entry name" value="GerE"/>
    <property type="match status" value="1"/>
</dbReference>
<dbReference type="EMBL" id="BAAAZP010000090">
    <property type="protein sequence ID" value="GAA3679204.1"/>
    <property type="molecule type" value="Genomic_DNA"/>
</dbReference>
<dbReference type="InterPro" id="IPR000792">
    <property type="entry name" value="Tscrpt_reg_LuxR_C"/>
</dbReference>
<keyword evidence="10" id="KW-1185">Reference proteome</keyword>
<dbReference type="InterPro" id="IPR016032">
    <property type="entry name" value="Sig_transdc_resp-reg_C-effctor"/>
</dbReference>
<dbReference type="SMART" id="SM00421">
    <property type="entry name" value="HTH_LUXR"/>
    <property type="match status" value="1"/>
</dbReference>
<dbReference type="PRINTS" id="PR00038">
    <property type="entry name" value="HTHLUXR"/>
</dbReference>
<protein>
    <submittedName>
        <fullName evidence="9">Response regulator transcription factor</fullName>
    </submittedName>
</protein>
<gene>
    <name evidence="9" type="ORF">GCM10022224_049260</name>
</gene>
<dbReference type="CDD" id="cd17535">
    <property type="entry name" value="REC_NarL-like"/>
    <property type="match status" value="1"/>
</dbReference>
<feature type="domain" description="Response regulatory" evidence="8">
    <location>
        <begin position="4"/>
        <end position="144"/>
    </location>
</feature>
<evidence type="ECO:0000256" key="4">
    <source>
        <dbReference type="ARBA" id="ARBA00023163"/>
    </source>
</evidence>
<dbReference type="PROSITE" id="PS50110">
    <property type="entry name" value="RESPONSE_REGULATORY"/>
    <property type="match status" value="1"/>
</dbReference>
<evidence type="ECO:0000256" key="3">
    <source>
        <dbReference type="ARBA" id="ARBA00023125"/>
    </source>
</evidence>
<dbReference type="SUPFAM" id="SSF52172">
    <property type="entry name" value="CheY-like"/>
    <property type="match status" value="1"/>
</dbReference>